<accession>A0A0K2ZNJ7</accession>
<dbReference type="EMBL" id="CXOJ01000029">
    <property type="protein sequence ID" value="CTP87173.1"/>
    <property type="molecule type" value="Genomic_DNA"/>
</dbReference>
<dbReference type="PANTHER" id="PTHR34322:SF2">
    <property type="entry name" value="TRANSPOSASE IS200-LIKE DOMAIN-CONTAINING PROTEIN"/>
    <property type="match status" value="1"/>
</dbReference>
<proteinExistence type="predicted"/>
<reference evidence="2 3" key="1">
    <citation type="submission" date="2015-07" db="EMBL/GenBank/DDBJ databases">
        <authorList>
            <person name="Noorani M."/>
        </authorList>
    </citation>
    <scope>NUCLEOTIDE SEQUENCE [LARGE SCALE GENOMIC DNA]</scope>
    <source>
        <strain evidence="2">LMG730</strain>
    </source>
</reference>
<dbReference type="Gene3D" id="3.30.70.1290">
    <property type="entry name" value="Transposase IS200-like"/>
    <property type="match status" value="1"/>
</dbReference>
<dbReference type="InterPro" id="IPR036515">
    <property type="entry name" value="Transposase_17_sf"/>
</dbReference>
<protein>
    <recommendedName>
        <fullName evidence="1">Transposase IS200-like domain-containing protein</fullName>
    </recommendedName>
</protein>
<dbReference type="GO" id="GO:0004803">
    <property type="term" value="F:transposase activity"/>
    <property type="evidence" value="ECO:0007669"/>
    <property type="project" value="InterPro"/>
</dbReference>
<dbReference type="GO" id="GO:0003677">
    <property type="term" value="F:DNA binding"/>
    <property type="evidence" value="ECO:0007669"/>
    <property type="project" value="InterPro"/>
</dbReference>
<evidence type="ECO:0000259" key="1">
    <source>
        <dbReference type="SMART" id="SM01321"/>
    </source>
</evidence>
<evidence type="ECO:0000313" key="2">
    <source>
        <dbReference type="EMBL" id="CTP87173.1"/>
    </source>
</evidence>
<evidence type="ECO:0000313" key="3">
    <source>
        <dbReference type="Proteomes" id="UP000045978"/>
    </source>
</evidence>
<organism evidence="2 3">
    <name type="scientific">Xanthomonas graminis pv. phlei</name>
    <dbReference type="NCBI Taxonomy" id="487906"/>
    <lineage>
        <taxon>Bacteria</taxon>
        <taxon>Pseudomonadati</taxon>
        <taxon>Pseudomonadota</taxon>
        <taxon>Gammaproteobacteria</taxon>
        <taxon>Lysobacterales</taxon>
        <taxon>Lysobacteraceae</taxon>
        <taxon>Xanthomonas</taxon>
        <taxon>Xanthomonas translucens group</taxon>
        <taxon>Xanthomonas graminis</taxon>
    </lineage>
</organism>
<dbReference type="RefSeq" id="WP_053838006.1">
    <property type="nucleotide sequence ID" value="NZ_CP076251.1"/>
</dbReference>
<dbReference type="Pfam" id="PF01797">
    <property type="entry name" value="Y1_Tnp"/>
    <property type="match status" value="1"/>
</dbReference>
<name>A0A0K2ZNJ7_9XANT</name>
<dbReference type="PANTHER" id="PTHR34322">
    <property type="entry name" value="TRANSPOSASE, Y1_TNP DOMAIN-CONTAINING"/>
    <property type="match status" value="1"/>
</dbReference>
<dbReference type="SUPFAM" id="SSF143422">
    <property type="entry name" value="Transposase IS200-like"/>
    <property type="match status" value="1"/>
</dbReference>
<dbReference type="AlphaFoldDB" id="A0A0K2ZNJ7"/>
<dbReference type="Proteomes" id="UP000045978">
    <property type="component" value="Unassembled WGS sequence"/>
</dbReference>
<gene>
    <name evidence="2" type="ORF">XTPLMG730_1719</name>
</gene>
<feature type="domain" description="Transposase IS200-like" evidence="1">
    <location>
        <begin position="9"/>
        <end position="124"/>
    </location>
</feature>
<sequence length="185" mass="20749">MPRRPRLELPGFPLHITQRGVNRGAVFLDGADHSRYRALLVDALKTRDIALHAYALMTNHVHLLLTPPAPGTLSPAMRVLGQRYVPAFNRKHRRTDTLWEGGFKSCIVDLERYLLRVHRYIELNPVRAAMTTAAEDDQWSSARFSLGITADPTLSPHPAYLALGADPAGRAAYYRQWLNQGVTGE</sequence>
<dbReference type="SMART" id="SM01321">
    <property type="entry name" value="Y1_Tnp"/>
    <property type="match status" value="1"/>
</dbReference>
<dbReference type="InterPro" id="IPR002686">
    <property type="entry name" value="Transposase_17"/>
</dbReference>
<dbReference type="GO" id="GO:0006313">
    <property type="term" value="P:DNA transposition"/>
    <property type="evidence" value="ECO:0007669"/>
    <property type="project" value="InterPro"/>
</dbReference>